<evidence type="ECO:0000313" key="2">
    <source>
        <dbReference type="EMBL" id="KAK0648386.1"/>
    </source>
</evidence>
<feature type="compositionally biased region" description="Low complexity" evidence="1">
    <location>
        <begin position="9"/>
        <end position="30"/>
    </location>
</feature>
<dbReference type="AlphaFoldDB" id="A0AA39YB84"/>
<feature type="region of interest" description="Disordered" evidence="1">
    <location>
        <begin position="1"/>
        <end position="40"/>
    </location>
</feature>
<protein>
    <submittedName>
        <fullName evidence="2">Uncharacterized protein</fullName>
    </submittedName>
</protein>
<gene>
    <name evidence="2" type="ORF">B0T16DRAFT_444453</name>
</gene>
<reference evidence="2" key="1">
    <citation type="submission" date="2023-06" db="EMBL/GenBank/DDBJ databases">
        <title>Genome-scale phylogeny and comparative genomics of the fungal order Sordariales.</title>
        <authorList>
            <consortium name="Lawrence Berkeley National Laboratory"/>
            <person name="Hensen N."/>
            <person name="Bonometti L."/>
            <person name="Westerberg I."/>
            <person name="Brannstrom I.O."/>
            <person name="Guillou S."/>
            <person name="Cros-Aarteil S."/>
            <person name="Calhoun S."/>
            <person name="Haridas S."/>
            <person name="Kuo A."/>
            <person name="Mondo S."/>
            <person name="Pangilinan J."/>
            <person name="Riley R."/>
            <person name="Labutti K."/>
            <person name="Andreopoulos B."/>
            <person name="Lipzen A."/>
            <person name="Chen C."/>
            <person name="Yanf M."/>
            <person name="Daum C."/>
            <person name="Ng V."/>
            <person name="Clum A."/>
            <person name="Steindorff A."/>
            <person name="Ohm R."/>
            <person name="Martin F."/>
            <person name="Silar P."/>
            <person name="Natvig D."/>
            <person name="Lalanne C."/>
            <person name="Gautier V."/>
            <person name="Ament-Velasquez S.L."/>
            <person name="Kruys A."/>
            <person name="Hutchinson M.I."/>
            <person name="Powell A.J."/>
            <person name="Barry K."/>
            <person name="Miller A.N."/>
            <person name="Grigoriev I.V."/>
            <person name="Debuchy R."/>
            <person name="Gladieux P."/>
            <person name="Thoren M.H."/>
            <person name="Johannesson H."/>
        </authorList>
    </citation>
    <scope>NUCLEOTIDE SEQUENCE</scope>
    <source>
        <strain evidence="2">SMH2532-1</strain>
    </source>
</reference>
<dbReference type="EMBL" id="JAULSV010000003">
    <property type="protein sequence ID" value="KAK0648386.1"/>
    <property type="molecule type" value="Genomic_DNA"/>
</dbReference>
<organism evidence="2 3">
    <name type="scientific">Cercophora newfieldiana</name>
    <dbReference type="NCBI Taxonomy" id="92897"/>
    <lineage>
        <taxon>Eukaryota</taxon>
        <taxon>Fungi</taxon>
        <taxon>Dikarya</taxon>
        <taxon>Ascomycota</taxon>
        <taxon>Pezizomycotina</taxon>
        <taxon>Sordariomycetes</taxon>
        <taxon>Sordariomycetidae</taxon>
        <taxon>Sordariales</taxon>
        <taxon>Lasiosphaeriaceae</taxon>
        <taxon>Cercophora</taxon>
    </lineage>
</organism>
<dbReference type="Proteomes" id="UP001174936">
    <property type="component" value="Unassembled WGS sequence"/>
</dbReference>
<feature type="non-terminal residue" evidence="2">
    <location>
        <position position="1"/>
    </location>
</feature>
<proteinExistence type="predicted"/>
<keyword evidence="3" id="KW-1185">Reference proteome</keyword>
<accession>A0AA39YB84</accession>
<sequence>MSEPMLQTASSSAASTMSPAVSSAMSSTSPGVQTTTETRVSILEPVMRIERSGPKPNEGDTGPKPAYRIILNFKMQLSINGSSNLKRHNRIFDSVSVRYLYRSGERHDLLPKGDAVVADIKFTHEDDKETEVEAGATATILGGPTPAFTVHASHARKVTYERNLRSWRKSLTYETYPPPRTGSGGGLTTLLGGSSQSLASPVSYFRVSSAHAGGCSCRRVKPWRCRHRLSRHHEYDRAAHWTGQTEAQLHLWTPEIYENINYPLTIAREVDAEEIDNILNRGPMCGLSELRRYLHFDFDVEVRLREIGWGFWSLFKSSSKPPEVRAKNDFGKPLASDKSKFCVSCCIHRIHWPRFETRDLQVEAEAQCAKYGYVKQLQAKREFKVTTEVEKTSRRTSFGLR</sequence>
<evidence type="ECO:0000313" key="3">
    <source>
        <dbReference type="Proteomes" id="UP001174936"/>
    </source>
</evidence>
<evidence type="ECO:0000256" key="1">
    <source>
        <dbReference type="SAM" id="MobiDB-lite"/>
    </source>
</evidence>
<name>A0AA39YB84_9PEZI</name>
<comment type="caution">
    <text evidence="2">The sequence shown here is derived from an EMBL/GenBank/DDBJ whole genome shotgun (WGS) entry which is preliminary data.</text>
</comment>